<name>A0A1H5JX25_9PSED</name>
<evidence type="ECO:0008006" key="3">
    <source>
        <dbReference type="Google" id="ProtNLM"/>
    </source>
</evidence>
<protein>
    <recommendedName>
        <fullName evidence="3">Lactate dehydrogenase</fullName>
    </recommendedName>
</protein>
<sequence length="529" mass="56554">MTVISSISSLPPLAVARMAAIQPAVGTTTDSTAALSSPASIVNLHQDNKIIDAQTYTSRGVIAEPDAPLAWEYTQPDKVSFRMGGNFASASASSRFRGLGETLLLQLAQSNQNISQSVIRSSTGQTLEPAELAAAQARIHSGVADNSINLTLKTASGKTVEITLSSQDNALAVQAQVQGGDLSKEELAALGAMAEGFESAIQGLSAVPPQLKLDALAQFDTDVFSSVDLITRFKLDDDSTQRLELHADASQRQVRMSGAAGDFDLSVDLKNAAILGDSNQKAKALASYLRQIEAARDRGDGDRNLLSMFESAFKTVHRSYPQNRAASGPQASTAIKLTDTDRSVLSGLADFSATVTEKTVNGNPARPGELDSFNYRLSQATQSKGQDQLNRKIVQNQQSHLTAHYHKPLYAGQKLELTTDPQSQNYQYYQIDDQASSTSSIGYVKGKLVEASVSHSASQSTRISKYVMGHLEEDNVTPVSSSKTQNLLGLLQQALQEDRLAKQELGTSNAFAAIQDTVMLVGSPMEIKG</sequence>
<organism evidence="1 2">
    <name type="scientific">Pseudomonas migulae</name>
    <dbReference type="NCBI Taxonomy" id="78543"/>
    <lineage>
        <taxon>Bacteria</taxon>
        <taxon>Pseudomonadati</taxon>
        <taxon>Pseudomonadota</taxon>
        <taxon>Gammaproteobacteria</taxon>
        <taxon>Pseudomonadales</taxon>
        <taxon>Pseudomonadaceae</taxon>
        <taxon>Pseudomonas</taxon>
    </lineage>
</organism>
<dbReference type="EMBL" id="FNTY01000002">
    <property type="protein sequence ID" value="SEE56980.1"/>
    <property type="molecule type" value="Genomic_DNA"/>
</dbReference>
<dbReference type="AlphaFoldDB" id="A0A1H5JX25"/>
<accession>A0A1H5JX25</accession>
<evidence type="ECO:0000313" key="1">
    <source>
        <dbReference type="EMBL" id="SEE56980.1"/>
    </source>
</evidence>
<reference evidence="1 2" key="1">
    <citation type="submission" date="2016-10" db="EMBL/GenBank/DDBJ databases">
        <authorList>
            <person name="de Groot N.N."/>
        </authorList>
    </citation>
    <scope>NUCLEOTIDE SEQUENCE [LARGE SCALE GENOMIC DNA]</scope>
    <source>
        <strain evidence="1 2">BS3662</strain>
    </source>
</reference>
<dbReference type="RefSeq" id="WP_084320853.1">
    <property type="nucleotide sequence ID" value="NZ_FNTY01000002.1"/>
</dbReference>
<gene>
    <name evidence="1" type="ORF">SAMN04490194_2848</name>
</gene>
<dbReference type="Proteomes" id="UP000198985">
    <property type="component" value="Unassembled WGS sequence"/>
</dbReference>
<proteinExistence type="predicted"/>
<evidence type="ECO:0000313" key="2">
    <source>
        <dbReference type="Proteomes" id="UP000198985"/>
    </source>
</evidence>